<comment type="caution">
    <text evidence="1">The sequence shown here is derived from an EMBL/GenBank/DDBJ whole genome shotgun (WGS) entry which is preliminary data.</text>
</comment>
<name>A0ABV8A3C1_9GAMM</name>
<dbReference type="RefSeq" id="WP_380698143.1">
    <property type="nucleotide sequence ID" value="NZ_JBHRYR010000005.1"/>
</dbReference>
<protein>
    <submittedName>
        <fullName evidence="1">Tryptophan synthase subunit beta like protein</fullName>
    </submittedName>
</protein>
<accession>A0ABV8A3C1</accession>
<gene>
    <name evidence="1" type="ORF">ACFOOG_14985</name>
</gene>
<sequence>MFVKRNADGLVVALSREASADCTEFVADESDEVKNFVQISDEKEAAVEDLAQSDLDMVRVVEDLVNLLIDSSVIRFTDLPSAAQQKLLNRRAMRDQMNPVDLLDNEDDFNF</sequence>
<dbReference type="Proteomes" id="UP001595617">
    <property type="component" value="Unassembled WGS sequence"/>
</dbReference>
<reference evidence="2" key="1">
    <citation type="journal article" date="2019" name="Int. J. Syst. Evol. Microbiol.">
        <title>The Global Catalogue of Microorganisms (GCM) 10K type strain sequencing project: providing services to taxonomists for standard genome sequencing and annotation.</title>
        <authorList>
            <consortium name="The Broad Institute Genomics Platform"/>
            <consortium name="The Broad Institute Genome Sequencing Center for Infectious Disease"/>
            <person name="Wu L."/>
            <person name="Ma J."/>
        </authorList>
    </citation>
    <scope>NUCLEOTIDE SEQUENCE [LARGE SCALE GENOMIC DNA]</scope>
    <source>
        <strain evidence="2">IBRC 10765</strain>
    </source>
</reference>
<evidence type="ECO:0000313" key="1">
    <source>
        <dbReference type="EMBL" id="MFC3854146.1"/>
    </source>
</evidence>
<evidence type="ECO:0000313" key="2">
    <source>
        <dbReference type="Proteomes" id="UP001595617"/>
    </source>
</evidence>
<proteinExistence type="predicted"/>
<dbReference type="EMBL" id="JBHRYR010000005">
    <property type="protein sequence ID" value="MFC3854146.1"/>
    <property type="molecule type" value="Genomic_DNA"/>
</dbReference>
<organism evidence="1 2">
    <name type="scientific">Saccharospirillum mangrovi</name>
    <dbReference type="NCBI Taxonomy" id="2161747"/>
    <lineage>
        <taxon>Bacteria</taxon>
        <taxon>Pseudomonadati</taxon>
        <taxon>Pseudomonadota</taxon>
        <taxon>Gammaproteobacteria</taxon>
        <taxon>Oceanospirillales</taxon>
        <taxon>Saccharospirillaceae</taxon>
        <taxon>Saccharospirillum</taxon>
    </lineage>
</organism>
<keyword evidence="2" id="KW-1185">Reference proteome</keyword>